<dbReference type="GeneID" id="11501199"/>
<proteinExistence type="predicted"/>
<evidence type="ECO:0008006" key="4">
    <source>
        <dbReference type="Google" id="ProtNLM"/>
    </source>
</evidence>
<dbReference type="eggNOG" id="KOG0503">
    <property type="taxonomic scope" value="Eukaryota"/>
</dbReference>
<protein>
    <recommendedName>
        <fullName evidence="4">Asparaginase</fullName>
    </recommendedName>
</protein>
<dbReference type="RefSeq" id="XP_003682108.1">
    <property type="nucleotide sequence ID" value="XM_003682060.1"/>
</dbReference>
<dbReference type="SUPFAM" id="SSF53774">
    <property type="entry name" value="Glutaminase/Asparaginase"/>
    <property type="match status" value="1"/>
</dbReference>
<evidence type="ECO:0000313" key="2">
    <source>
        <dbReference type="EMBL" id="CCE92897.1"/>
    </source>
</evidence>
<dbReference type="InParanoid" id="G8ZWA3"/>
<dbReference type="GO" id="GO:0005576">
    <property type="term" value="C:extracellular region"/>
    <property type="evidence" value="ECO:0007669"/>
    <property type="project" value="EnsemblFungi"/>
</dbReference>
<dbReference type="SMART" id="SM00870">
    <property type="entry name" value="Asparaginase"/>
    <property type="match status" value="1"/>
</dbReference>
<dbReference type="PROSITE" id="PS51732">
    <property type="entry name" value="ASN_GLN_ASE_3"/>
    <property type="match status" value="1"/>
</dbReference>
<dbReference type="GO" id="GO:0004067">
    <property type="term" value="F:asparaginase activity"/>
    <property type="evidence" value="ECO:0007669"/>
    <property type="project" value="UniProtKB-UniRule"/>
</dbReference>
<reference evidence="2 3" key="1">
    <citation type="journal article" date="2011" name="Proc. Natl. Acad. Sci. U.S.A.">
        <title>Evolutionary erosion of yeast sex chromosomes by mating-type switching accidents.</title>
        <authorList>
            <person name="Gordon J.L."/>
            <person name="Armisen D."/>
            <person name="Proux-Wera E."/>
            <person name="Oheigeartaigh S.S."/>
            <person name="Byrne K.P."/>
            <person name="Wolfe K.H."/>
        </authorList>
    </citation>
    <scope>NUCLEOTIDE SEQUENCE [LARGE SCALE GENOMIC DNA]</scope>
    <source>
        <strain evidence="3">ATCC 10662 / CBS 1146 / NBRC 0425 / NCYC 2629 / NRRL Y-866</strain>
    </source>
</reference>
<accession>G8ZWA3</accession>
<dbReference type="OrthoDB" id="4070114at2759"/>
<dbReference type="InterPro" id="IPR036152">
    <property type="entry name" value="Asp/glu_Ase-like_sf"/>
</dbReference>
<dbReference type="GO" id="GO:0070726">
    <property type="term" value="P:cell wall assembly"/>
    <property type="evidence" value="ECO:0007669"/>
    <property type="project" value="EnsemblFungi"/>
</dbReference>
<dbReference type="STRING" id="1076872.G8ZWA3"/>
<dbReference type="InterPro" id="IPR006034">
    <property type="entry name" value="Asparaginase/glutaminase-like"/>
</dbReference>
<dbReference type="Proteomes" id="UP000005627">
    <property type="component" value="Chromosome 6"/>
</dbReference>
<dbReference type="KEGG" id="tdl:TDEL_0F00860"/>
<feature type="chain" id="PRO_5003519255" description="Asparaginase" evidence="1">
    <location>
        <begin position="19"/>
        <end position="332"/>
    </location>
</feature>
<dbReference type="PIRSF" id="PIRSF500176">
    <property type="entry name" value="L_ASNase"/>
    <property type="match status" value="1"/>
</dbReference>
<keyword evidence="3" id="KW-1185">Reference proteome</keyword>
<dbReference type="PIRSF" id="PIRSF001220">
    <property type="entry name" value="L-ASNase_gatD"/>
    <property type="match status" value="1"/>
</dbReference>
<dbReference type="AlphaFoldDB" id="G8ZWA3"/>
<evidence type="ECO:0000313" key="3">
    <source>
        <dbReference type="Proteomes" id="UP000005627"/>
    </source>
</evidence>
<sequence>MRLSTVCSVLAACSTALATPLFKRETLNASNSSSIAWNTSNHSNATAGPDSEIGTKLKVFVTGGDVSLLPSNSSTFETEVLFNSSMALNVTQLYDVASQVNETLQDDTYHGVVIVSNSRSVESLGFFSTVVFETNKTVVVSEDATSAVQVAMDYESQYRGALTVAKKGGVIYSGLFAPVGPRSNGIPVGILSNDEVVWFFEAASPLLVAPDSALRTNYSFTETNITTSPVVPIVYDGDYSQDLVDSLSGSIDGLVVAVSGYATNSSSSTLASSDVPIVYAAASSDLAYVSTEDVPEGAIAAGYLSPVKAQLLVSIAVANQVTDPESISSLFP</sequence>
<dbReference type="EMBL" id="HE616747">
    <property type="protein sequence ID" value="CCE92897.1"/>
    <property type="molecule type" value="Genomic_DNA"/>
</dbReference>
<name>G8ZWA3_TORDE</name>
<keyword evidence="1" id="KW-0732">Signal</keyword>
<feature type="signal peptide" evidence="1">
    <location>
        <begin position="1"/>
        <end position="18"/>
    </location>
</feature>
<organism evidence="2 3">
    <name type="scientific">Torulaspora delbrueckii</name>
    <name type="common">Yeast</name>
    <name type="synonym">Candida colliculosa</name>
    <dbReference type="NCBI Taxonomy" id="4950"/>
    <lineage>
        <taxon>Eukaryota</taxon>
        <taxon>Fungi</taxon>
        <taxon>Dikarya</taxon>
        <taxon>Ascomycota</taxon>
        <taxon>Saccharomycotina</taxon>
        <taxon>Saccharomycetes</taxon>
        <taxon>Saccharomycetales</taxon>
        <taxon>Saccharomycetaceae</taxon>
        <taxon>Torulaspora</taxon>
    </lineage>
</organism>
<gene>
    <name evidence="2" type="primary">TDEL0F00860</name>
    <name evidence="2" type="ORF">TDEL_0F00860</name>
</gene>
<dbReference type="HOGENOM" id="CLU_046466_0_0_1"/>
<evidence type="ECO:0000256" key="1">
    <source>
        <dbReference type="SAM" id="SignalP"/>
    </source>
</evidence>
<dbReference type="FunCoup" id="G8ZWA3">
    <property type="interactions" value="158"/>
</dbReference>